<dbReference type="InterPro" id="IPR003582">
    <property type="entry name" value="ShKT_dom"/>
</dbReference>
<evidence type="ECO:0000313" key="3">
    <source>
        <dbReference type="EMBL" id="EPB73365.1"/>
    </source>
</evidence>
<accession>A0A0D6LMR6</accession>
<feature type="domain" description="ShKT" evidence="2">
    <location>
        <begin position="354"/>
        <end position="388"/>
    </location>
</feature>
<keyword evidence="1" id="KW-1015">Disulfide bond</keyword>
<dbReference type="EMBL" id="KE124992">
    <property type="protein sequence ID" value="EPB73365.1"/>
    <property type="molecule type" value="Genomic_DNA"/>
</dbReference>
<gene>
    <name evidence="3" type="ORF">ANCCEY_07525</name>
</gene>
<name>A0A0D6LMR6_9BILA</name>
<evidence type="ECO:0000256" key="1">
    <source>
        <dbReference type="PROSITE-ProRule" id="PRU01005"/>
    </source>
</evidence>
<evidence type="ECO:0000313" key="4">
    <source>
        <dbReference type="Proteomes" id="UP000054495"/>
    </source>
</evidence>
<keyword evidence="4" id="KW-1185">Reference proteome</keyword>
<dbReference type="Pfam" id="PF01549">
    <property type="entry name" value="ShK"/>
    <property type="match status" value="2"/>
</dbReference>
<dbReference type="SUPFAM" id="SSF48056">
    <property type="entry name" value="Di-copper centre-containing domain"/>
    <property type="match status" value="1"/>
</dbReference>
<proteinExistence type="predicted"/>
<reference evidence="3 4" key="1">
    <citation type="submission" date="2013-05" db="EMBL/GenBank/DDBJ databases">
        <title>Draft genome of the parasitic nematode Anyclostoma ceylanicum.</title>
        <authorList>
            <person name="Mitreva M."/>
        </authorList>
    </citation>
    <scope>NUCLEOTIDE SEQUENCE [LARGE SCALE GENOMIC DNA]</scope>
</reference>
<evidence type="ECO:0000259" key="2">
    <source>
        <dbReference type="PROSITE" id="PS51670"/>
    </source>
</evidence>
<comment type="caution">
    <text evidence="1">Lacks conserved residue(s) required for the propagation of feature annotation.</text>
</comment>
<organism evidence="3 4">
    <name type="scientific">Ancylostoma ceylanicum</name>
    <dbReference type="NCBI Taxonomy" id="53326"/>
    <lineage>
        <taxon>Eukaryota</taxon>
        <taxon>Metazoa</taxon>
        <taxon>Ecdysozoa</taxon>
        <taxon>Nematoda</taxon>
        <taxon>Chromadorea</taxon>
        <taxon>Rhabditida</taxon>
        <taxon>Rhabditina</taxon>
        <taxon>Rhabditomorpha</taxon>
        <taxon>Strongyloidea</taxon>
        <taxon>Ancylostomatidae</taxon>
        <taxon>Ancylostomatinae</taxon>
        <taxon>Ancylostoma</taxon>
    </lineage>
</organism>
<dbReference type="InterPro" id="IPR008922">
    <property type="entry name" value="Di-copper_centre_dom_sf"/>
</dbReference>
<sequence length="458" mass="50534">MNFSITDDEYSRKLIHMMSYNTPGMLPTTTPVPPVTLPPVTMPPMQSQCNQCQSTCGQTCQQQIPAAAPVCQQQCQQICQPVCNPAPVTQPPPEIKVTVQESAVKGMNCQPNCESACNQQCVQLSQTPNQCGAACLRSCAKTCAPVVLNCLPPVTPGSLKSNNCVLANGKLFGKALRKEYRVLSNTERNRVELALRLVDPSVAIPYWDSALDSHLPSPRDSVLWSDELLGGAKSGEVKDGAFKGWKLENARESRELDYPQNNSLCSSDAHFSSALMRPFDPLLNTDGLSNDYTGWNFVGFFLLHSPRLTPNSDAPDFFYSYSPRVTCSLANRDCGSNCGFAQFSDVVVVFVQSCFNENECCGMWAESGHCKDNPSYMLRWCQASCNICTPNYNITLECSDRYSSCSDVAHDCHERGPWMRENCRKSMCALANFNSRRAACRFERPTSVEESSQSLSAL</sequence>
<dbReference type="Gene3D" id="1.10.1280.10">
    <property type="entry name" value="Di-copper center containing domain from catechol oxidase"/>
    <property type="match status" value="1"/>
</dbReference>
<dbReference type="SMART" id="SM00254">
    <property type="entry name" value="ShKT"/>
    <property type="match status" value="2"/>
</dbReference>
<dbReference type="PROSITE" id="PS51670">
    <property type="entry name" value="SHKT"/>
    <property type="match status" value="1"/>
</dbReference>
<dbReference type="AlphaFoldDB" id="A0A0D6LMR6"/>
<protein>
    <submittedName>
        <fullName evidence="3">ShTK domain protein</fullName>
    </submittedName>
</protein>
<dbReference type="Proteomes" id="UP000054495">
    <property type="component" value="Unassembled WGS sequence"/>
</dbReference>
<feature type="disulfide bond" evidence="1">
    <location>
        <begin position="354"/>
        <end position="388"/>
    </location>
</feature>